<accession>A0A919CFH8</accession>
<keyword evidence="1" id="KW-0472">Membrane</keyword>
<organism evidence="2 3">
    <name type="scientific">Nocardiopsis kunsanensis</name>
    <dbReference type="NCBI Taxonomy" id="141693"/>
    <lineage>
        <taxon>Bacteria</taxon>
        <taxon>Bacillati</taxon>
        <taxon>Actinomycetota</taxon>
        <taxon>Actinomycetes</taxon>
        <taxon>Streptosporangiales</taxon>
        <taxon>Nocardiopsidaceae</taxon>
        <taxon>Nocardiopsis</taxon>
    </lineage>
</organism>
<gene>
    <name evidence="2" type="ORF">GCM10007147_07270</name>
</gene>
<feature type="transmembrane region" description="Helical" evidence="1">
    <location>
        <begin position="89"/>
        <end position="108"/>
    </location>
</feature>
<keyword evidence="3" id="KW-1185">Reference proteome</keyword>
<evidence type="ECO:0000256" key="1">
    <source>
        <dbReference type="SAM" id="Phobius"/>
    </source>
</evidence>
<name>A0A919CFH8_9ACTN</name>
<reference evidence="2 3" key="1">
    <citation type="journal article" date="2014" name="Int. J. Syst. Evol. Microbiol.">
        <title>Complete genome sequence of Corynebacterium casei LMG S-19264T (=DSM 44701T), isolated from a smear-ripened cheese.</title>
        <authorList>
            <consortium name="US DOE Joint Genome Institute (JGI-PGF)"/>
            <person name="Walter F."/>
            <person name="Albersmeier A."/>
            <person name="Kalinowski J."/>
            <person name="Ruckert C."/>
        </authorList>
    </citation>
    <scope>NUCLEOTIDE SEQUENCE [LARGE SCALE GENOMIC DNA]</scope>
    <source>
        <strain evidence="2 3">KCTC 19473</strain>
    </source>
</reference>
<evidence type="ECO:0000313" key="2">
    <source>
        <dbReference type="EMBL" id="GHD17877.1"/>
    </source>
</evidence>
<dbReference type="AlphaFoldDB" id="A0A919CFH8"/>
<feature type="transmembrane region" description="Helical" evidence="1">
    <location>
        <begin position="146"/>
        <end position="165"/>
    </location>
</feature>
<dbReference type="Proteomes" id="UP000654947">
    <property type="component" value="Unassembled WGS sequence"/>
</dbReference>
<proteinExistence type="predicted"/>
<evidence type="ECO:0000313" key="3">
    <source>
        <dbReference type="Proteomes" id="UP000654947"/>
    </source>
</evidence>
<dbReference type="EMBL" id="BMXL01000003">
    <property type="protein sequence ID" value="GHD17877.1"/>
    <property type="molecule type" value="Genomic_DNA"/>
</dbReference>
<keyword evidence="1" id="KW-1133">Transmembrane helix</keyword>
<sequence length="185" mass="18993">MRPDHRHATLFVMQDTVSSPTSAVPRPFSVVPPPARSLLASGRLGAQPPQDVRQTCVLMFVAAPVLALAAVRSGLLLHEGAPSVVVVELWSLLVAASLAAVATAGLALPVRRAAYALWRSAQAGALLALGMSVGALYMSAQIADTLLLGAGAAGALLSIAVNIALWSTSVISWCDVGGTVRHDEA</sequence>
<feature type="transmembrane region" description="Helical" evidence="1">
    <location>
        <begin position="120"/>
        <end position="140"/>
    </location>
</feature>
<comment type="caution">
    <text evidence="2">The sequence shown here is derived from an EMBL/GenBank/DDBJ whole genome shotgun (WGS) entry which is preliminary data.</text>
</comment>
<feature type="transmembrane region" description="Helical" evidence="1">
    <location>
        <begin position="57"/>
        <end position="77"/>
    </location>
</feature>
<keyword evidence="1" id="KW-0812">Transmembrane</keyword>
<protein>
    <submittedName>
        <fullName evidence="2">Uncharacterized protein</fullName>
    </submittedName>
</protein>